<accession>A0A6N9T465</accession>
<comment type="caution">
    <text evidence="2">The sequence shown here is derived from an EMBL/GenBank/DDBJ whole genome shotgun (WGS) entry which is preliminary data.</text>
</comment>
<name>A0A6N9T465_9HYPH</name>
<organism evidence="2 3">
    <name type="scientific">Jiella pacifica</name>
    <dbReference type="NCBI Taxonomy" id="2696469"/>
    <lineage>
        <taxon>Bacteria</taxon>
        <taxon>Pseudomonadati</taxon>
        <taxon>Pseudomonadota</taxon>
        <taxon>Alphaproteobacteria</taxon>
        <taxon>Hyphomicrobiales</taxon>
        <taxon>Aurantimonadaceae</taxon>
        <taxon>Jiella</taxon>
    </lineage>
</organism>
<dbReference type="SUPFAM" id="SSF51735">
    <property type="entry name" value="NAD(P)-binding Rossmann-fold domains"/>
    <property type="match status" value="1"/>
</dbReference>
<evidence type="ECO:0000313" key="3">
    <source>
        <dbReference type="Proteomes" id="UP000469011"/>
    </source>
</evidence>
<dbReference type="SMART" id="SM00829">
    <property type="entry name" value="PKS_ER"/>
    <property type="match status" value="1"/>
</dbReference>
<proteinExistence type="predicted"/>
<dbReference type="InterPro" id="IPR051397">
    <property type="entry name" value="Zn-ADH-like_protein"/>
</dbReference>
<dbReference type="GO" id="GO:0016491">
    <property type="term" value="F:oxidoreductase activity"/>
    <property type="evidence" value="ECO:0007669"/>
    <property type="project" value="InterPro"/>
</dbReference>
<evidence type="ECO:0000313" key="2">
    <source>
        <dbReference type="EMBL" id="NDW06164.1"/>
    </source>
</evidence>
<reference evidence="2 3" key="1">
    <citation type="submission" date="2020-01" db="EMBL/GenBank/DDBJ databases">
        <title>Jiella pacifica sp. nov.</title>
        <authorList>
            <person name="Xue Z."/>
            <person name="Zhu S."/>
            <person name="Chen J."/>
            <person name="Yang J."/>
        </authorList>
    </citation>
    <scope>NUCLEOTIDE SEQUENCE [LARGE SCALE GENOMIC DNA]</scope>
    <source>
        <strain evidence="2 3">40Bstr34</strain>
    </source>
</reference>
<sequence length="322" mass="33097">MKAAVVRQAGQDPVYGDFPEAVAAPGDSRITVTAAAISNVARSRASGAHYSSSGEFPLVAGIDGVGRLDDGRRVYFALPHPPYGSMAERTVAPSTQCLPVPDELDDVMAAAIANPGLSSWAAFTERARLKAGETVLVNGATGMAGQLAVQIAKHLGAGKVIATGRNADTLRALTGVGADVTIQLTGDGEALERSVMAQFAEGVDVVIDYLWGESAERLLIAASRTGAEAVPIRFVQVGSVSGLEITLPSAVLRASAIEMMGSGIGSIALDRLVSLTGEVLRAAASRGFRIAVDPIPLSEVGEAWSKSDSASRTVLTLDSKGA</sequence>
<dbReference type="Proteomes" id="UP000469011">
    <property type="component" value="Unassembled WGS sequence"/>
</dbReference>
<dbReference type="PANTHER" id="PTHR43677">
    <property type="entry name" value="SHORT-CHAIN DEHYDROGENASE/REDUCTASE"/>
    <property type="match status" value="1"/>
</dbReference>
<dbReference type="InterPro" id="IPR020843">
    <property type="entry name" value="ER"/>
</dbReference>
<keyword evidence="3" id="KW-1185">Reference proteome</keyword>
<protein>
    <submittedName>
        <fullName evidence="2">Zinc-binding dehydrogenase</fullName>
    </submittedName>
</protein>
<dbReference type="InterPro" id="IPR013149">
    <property type="entry name" value="ADH-like_C"/>
</dbReference>
<dbReference type="AlphaFoldDB" id="A0A6N9T465"/>
<dbReference type="InterPro" id="IPR036291">
    <property type="entry name" value="NAD(P)-bd_dom_sf"/>
</dbReference>
<dbReference type="EMBL" id="JAAAMG010000015">
    <property type="protein sequence ID" value="NDW06164.1"/>
    <property type="molecule type" value="Genomic_DNA"/>
</dbReference>
<feature type="domain" description="Enoyl reductase (ER)" evidence="1">
    <location>
        <begin position="10"/>
        <end position="269"/>
    </location>
</feature>
<dbReference type="Pfam" id="PF00107">
    <property type="entry name" value="ADH_zinc_N"/>
    <property type="match status" value="1"/>
</dbReference>
<evidence type="ECO:0000259" key="1">
    <source>
        <dbReference type="SMART" id="SM00829"/>
    </source>
</evidence>
<dbReference type="Gene3D" id="3.90.180.10">
    <property type="entry name" value="Medium-chain alcohol dehydrogenases, catalytic domain"/>
    <property type="match status" value="1"/>
</dbReference>
<gene>
    <name evidence="2" type="ORF">GTK09_17225</name>
</gene>
<dbReference type="SUPFAM" id="SSF50129">
    <property type="entry name" value="GroES-like"/>
    <property type="match status" value="1"/>
</dbReference>
<dbReference type="RefSeq" id="WP_163464709.1">
    <property type="nucleotide sequence ID" value="NZ_JAAAMG010000015.1"/>
</dbReference>
<dbReference type="PANTHER" id="PTHR43677:SF11">
    <property type="entry name" value="ZINC-CONTAINING ALCOHOL DEHYDROGENASE"/>
    <property type="match status" value="1"/>
</dbReference>
<dbReference type="InterPro" id="IPR011032">
    <property type="entry name" value="GroES-like_sf"/>
</dbReference>